<dbReference type="OrthoDB" id="203908at2759"/>
<proteinExistence type="predicted"/>
<evidence type="ECO:0000313" key="5">
    <source>
        <dbReference type="Proteomes" id="UP000077266"/>
    </source>
</evidence>
<gene>
    <name evidence="4" type="ORF">EXIGLDRAFT_634561</name>
</gene>
<dbReference type="GO" id="GO:0016651">
    <property type="term" value="F:oxidoreductase activity, acting on NAD(P)H"/>
    <property type="evidence" value="ECO:0007669"/>
    <property type="project" value="TreeGrafter"/>
</dbReference>
<dbReference type="GO" id="GO:0070402">
    <property type="term" value="F:NADPH binding"/>
    <property type="evidence" value="ECO:0007669"/>
    <property type="project" value="TreeGrafter"/>
</dbReference>
<dbReference type="PANTHER" id="PTHR48106:SF18">
    <property type="entry name" value="QUINONE OXIDOREDUCTASE PIG3"/>
    <property type="match status" value="1"/>
</dbReference>
<feature type="domain" description="Enoyl reductase (ER)" evidence="3">
    <location>
        <begin position="5"/>
        <end position="208"/>
    </location>
</feature>
<dbReference type="SMART" id="SM00829">
    <property type="entry name" value="PKS_ER"/>
    <property type="match status" value="1"/>
</dbReference>
<keyword evidence="5" id="KW-1185">Reference proteome</keyword>
<dbReference type="SUPFAM" id="SSF51735">
    <property type="entry name" value="NAD(P)-binding Rossmann-fold domains"/>
    <property type="match status" value="1"/>
</dbReference>
<keyword evidence="1" id="KW-0521">NADP</keyword>
<accession>A0A166MK65</accession>
<dbReference type="InterPro" id="IPR036291">
    <property type="entry name" value="NAD(P)-bd_dom_sf"/>
</dbReference>
<evidence type="ECO:0000259" key="3">
    <source>
        <dbReference type="SMART" id="SM00829"/>
    </source>
</evidence>
<dbReference type="EMBL" id="KV427108">
    <property type="protein sequence ID" value="KZV78123.1"/>
    <property type="molecule type" value="Genomic_DNA"/>
</dbReference>
<evidence type="ECO:0000313" key="4">
    <source>
        <dbReference type="EMBL" id="KZV78123.1"/>
    </source>
</evidence>
<dbReference type="Proteomes" id="UP000077266">
    <property type="component" value="Unassembled WGS sequence"/>
</dbReference>
<dbReference type="AlphaFoldDB" id="A0A166MK65"/>
<dbReference type="STRING" id="1314781.A0A166MK65"/>
<dbReference type="InParanoid" id="A0A166MK65"/>
<dbReference type="Gene3D" id="3.90.180.10">
    <property type="entry name" value="Medium-chain alcohol dehydrogenases, catalytic domain"/>
    <property type="match status" value="1"/>
</dbReference>
<evidence type="ECO:0000256" key="2">
    <source>
        <dbReference type="ARBA" id="ARBA00023002"/>
    </source>
</evidence>
<sequence>VAAIGTHLIRKPENLSWVEAASIPEAFLTAYQALVLIGGLREDESVLVHAGASGVGVAANQIARFLGAYVTAVNRNSRVIVHARLSPSGTTDFSETVKGATSGRGVDVLIDFVGATHWEKNINSLGLDGRMVILSFLGGSVVPNVNLLPILLKRLSIYGSGLRTHSVEYQTDLIAKFADAIVPHLTGEKDDGAVKTFQDLHLQSTRCISTETYAEVQRAGTVYPWT</sequence>
<dbReference type="InterPro" id="IPR020843">
    <property type="entry name" value="ER"/>
</dbReference>
<protein>
    <submittedName>
        <fullName evidence="4">NAD(P)-binding protein</fullName>
    </submittedName>
</protein>
<name>A0A166MK65_EXIGL</name>
<keyword evidence="2" id="KW-0560">Oxidoreductase</keyword>
<dbReference type="InterPro" id="IPR013149">
    <property type="entry name" value="ADH-like_C"/>
</dbReference>
<reference evidence="4 5" key="1">
    <citation type="journal article" date="2016" name="Mol. Biol. Evol.">
        <title>Comparative Genomics of Early-Diverging Mushroom-Forming Fungi Provides Insights into the Origins of Lignocellulose Decay Capabilities.</title>
        <authorList>
            <person name="Nagy L.G."/>
            <person name="Riley R."/>
            <person name="Tritt A."/>
            <person name="Adam C."/>
            <person name="Daum C."/>
            <person name="Floudas D."/>
            <person name="Sun H."/>
            <person name="Yadav J.S."/>
            <person name="Pangilinan J."/>
            <person name="Larsson K.H."/>
            <person name="Matsuura K."/>
            <person name="Barry K."/>
            <person name="Labutti K."/>
            <person name="Kuo R."/>
            <person name="Ohm R.A."/>
            <person name="Bhattacharya S.S."/>
            <person name="Shirouzu T."/>
            <person name="Yoshinaga Y."/>
            <person name="Martin F.M."/>
            <person name="Grigoriev I.V."/>
            <person name="Hibbett D.S."/>
        </authorList>
    </citation>
    <scope>NUCLEOTIDE SEQUENCE [LARGE SCALE GENOMIC DNA]</scope>
    <source>
        <strain evidence="4 5">HHB12029</strain>
    </source>
</reference>
<feature type="non-terminal residue" evidence="4">
    <location>
        <position position="1"/>
    </location>
</feature>
<dbReference type="Gene3D" id="3.40.50.720">
    <property type="entry name" value="NAD(P)-binding Rossmann-like Domain"/>
    <property type="match status" value="1"/>
</dbReference>
<dbReference type="PANTHER" id="PTHR48106">
    <property type="entry name" value="QUINONE OXIDOREDUCTASE PIG3-RELATED"/>
    <property type="match status" value="1"/>
</dbReference>
<dbReference type="Pfam" id="PF00107">
    <property type="entry name" value="ADH_zinc_N"/>
    <property type="match status" value="1"/>
</dbReference>
<evidence type="ECO:0000256" key="1">
    <source>
        <dbReference type="ARBA" id="ARBA00022857"/>
    </source>
</evidence>
<organism evidence="4 5">
    <name type="scientific">Exidia glandulosa HHB12029</name>
    <dbReference type="NCBI Taxonomy" id="1314781"/>
    <lineage>
        <taxon>Eukaryota</taxon>
        <taxon>Fungi</taxon>
        <taxon>Dikarya</taxon>
        <taxon>Basidiomycota</taxon>
        <taxon>Agaricomycotina</taxon>
        <taxon>Agaricomycetes</taxon>
        <taxon>Auriculariales</taxon>
        <taxon>Exidiaceae</taxon>
        <taxon>Exidia</taxon>
    </lineage>
</organism>